<dbReference type="InterPro" id="IPR035965">
    <property type="entry name" value="PAS-like_dom_sf"/>
</dbReference>
<evidence type="ECO:0000313" key="13">
    <source>
        <dbReference type="Proteomes" id="UP001482231"/>
    </source>
</evidence>
<dbReference type="SMART" id="SM00387">
    <property type="entry name" value="HATPase_c"/>
    <property type="match status" value="1"/>
</dbReference>
<feature type="modified residue" description="Phosphohistidine" evidence="5">
    <location>
        <position position="945"/>
    </location>
</feature>
<dbReference type="Pfam" id="PF02518">
    <property type="entry name" value="HATPase_c"/>
    <property type="match status" value="1"/>
</dbReference>
<dbReference type="InterPro" id="IPR047347">
    <property type="entry name" value="YvaQ-like_sensor"/>
</dbReference>
<evidence type="ECO:0000259" key="11">
    <source>
        <dbReference type="PROSITE" id="PS50894"/>
    </source>
</evidence>
<dbReference type="Gene3D" id="1.10.287.130">
    <property type="match status" value="1"/>
</dbReference>
<dbReference type="PROSITE" id="PS50113">
    <property type="entry name" value="PAC"/>
    <property type="match status" value="1"/>
</dbReference>
<feature type="modified residue" description="4-aspartylphosphate" evidence="6">
    <location>
        <position position="802"/>
    </location>
</feature>
<dbReference type="CDD" id="cd00130">
    <property type="entry name" value="PAS"/>
    <property type="match status" value="1"/>
</dbReference>
<feature type="domain" description="Response regulatory" evidence="9">
    <location>
        <begin position="612"/>
        <end position="733"/>
    </location>
</feature>
<dbReference type="Proteomes" id="UP001482231">
    <property type="component" value="Unassembled WGS sequence"/>
</dbReference>
<dbReference type="PROSITE" id="PS50109">
    <property type="entry name" value="HIS_KIN"/>
    <property type="match status" value="1"/>
</dbReference>
<dbReference type="PRINTS" id="PR00344">
    <property type="entry name" value="BCTRLSENSOR"/>
</dbReference>
<dbReference type="InterPro" id="IPR036641">
    <property type="entry name" value="HPT_dom_sf"/>
</dbReference>
<reference evidence="12 13" key="1">
    <citation type="submission" date="2024-02" db="EMBL/GenBank/DDBJ databases">
        <title>New thermophilic sulfur-oxidizing bacteria from a hot springs of the Uzon caldera (Kamchatka, Russia).</title>
        <authorList>
            <person name="Dukat A.M."/>
            <person name="Elcheninov A.G."/>
            <person name="Frolov E.N."/>
        </authorList>
    </citation>
    <scope>NUCLEOTIDE SEQUENCE [LARGE SCALE GENOMIC DNA]</scope>
    <source>
        <strain evidence="12 13">AK1</strain>
    </source>
</reference>
<comment type="catalytic activity">
    <reaction evidence="1">
        <text>ATP + protein L-histidine = ADP + protein N-phospho-L-histidine.</text>
        <dbReference type="EC" id="2.7.13.3"/>
    </reaction>
</comment>
<dbReference type="SUPFAM" id="SSF47226">
    <property type="entry name" value="Histidine-containing phosphotransfer domain, HPT domain"/>
    <property type="match status" value="1"/>
</dbReference>
<evidence type="ECO:0000256" key="3">
    <source>
        <dbReference type="ARBA" id="ARBA00022553"/>
    </source>
</evidence>
<dbReference type="Pfam" id="PF12729">
    <property type="entry name" value="4HB_MCP_1"/>
    <property type="match status" value="1"/>
</dbReference>
<comment type="caution">
    <text evidence="12">The sequence shown here is derived from an EMBL/GenBank/DDBJ whole genome shotgun (WGS) entry which is preliminary data.</text>
</comment>
<keyword evidence="13" id="KW-1185">Reference proteome</keyword>
<dbReference type="InterPro" id="IPR001610">
    <property type="entry name" value="PAC"/>
</dbReference>
<dbReference type="InterPro" id="IPR024478">
    <property type="entry name" value="HlyB_4HB_MCP"/>
</dbReference>
<dbReference type="Pfam" id="PF13426">
    <property type="entry name" value="PAS_9"/>
    <property type="match status" value="1"/>
</dbReference>
<feature type="domain" description="Response regulatory" evidence="9">
    <location>
        <begin position="753"/>
        <end position="873"/>
    </location>
</feature>
<evidence type="ECO:0000256" key="7">
    <source>
        <dbReference type="SAM" id="Phobius"/>
    </source>
</evidence>
<dbReference type="SUPFAM" id="SSF52172">
    <property type="entry name" value="CheY-like"/>
    <property type="match status" value="2"/>
</dbReference>
<dbReference type="InterPro" id="IPR005467">
    <property type="entry name" value="His_kinase_dom"/>
</dbReference>
<dbReference type="InterPro" id="IPR003594">
    <property type="entry name" value="HATPase_dom"/>
</dbReference>
<evidence type="ECO:0000259" key="8">
    <source>
        <dbReference type="PROSITE" id="PS50109"/>
    </source>
</evidence>
<keyword evidence="3 6" id="KW-0597">Phosphoprotein</keyword>
<dbReference type="SMART" id="SM00448">
    <property type="entry name" value="REC"/>
    <property type="match status" value="1"/>
</dbReference>
<dbReference type="CDD" id="cd19411">
    <property type="entry name" value="MCP2201-like_sensor"/>
    <property type="match status" value="1"/>
</dbReference>
<dbReference type="PANTHER" id="PTHR45339">
    <property type="entry name" value="HYBRID SIGNAL TRANSDUCTION HISTIDINE KINASE J"/>
    <property type="match status" value="1"/>
</dbReference>
<evidence type="ECO:0000256" key="2">
    <source>
        <dbReference type="ARBA" id="ARBA00012438"/>
    </source>
</evidence>
<keyword evidence="7" id="KW-0812">Transmembrane</keyword>
<dbReference type="CDD" id="cd16922">
    <property type="entry name" value="HATPase_EvgS-ArcB-TorS-like"/>
    <property type="match status" value="1"/>
</dbReference>
<dbReference type="SMART" id="SM00388">
    <property type="entry name" value="HisKA"/>
    <property type="match status" value="1"/>
</dbReference>
<accession>A0ABV0EEN8</accession>
<feature type="transmembrane region" description="Helical" evidence="7">
    <location>
        <begin position="12"/>
        <end position="35"/>
    </location>
</feature>
<dbReference type="Gene3D" id="3.30.565.10">
    <property type="entry name" value="Histidine kinase-like ATPase, C-terminal domain"/>
    <property type="match status" value="1"/>
</dbReference>
<dbReference type="PANTHER" id="PTHR45339:SF5">
    <property type="entry name" value="HISTIDINE KINASE"/>
    <property type="match status" value="1"/>
</dbReference>
<keyword evidence="7" id="KW-0472">Membrane</keyword>
<dbReference type="CDD" id="cd17546">
    <property type="entry name" value="REC_hyHK_CKI1_RcsC-like"/>
    <property type="match status" value="1"/>
</dbReference>
<evidence type="ECO:0000313" key="12">
    <source>
        <dbReference type="EMBL" id="MEO1765817.1"/>
    </source>
</evidence>
<dbReference type="InterPro" id="IPR001789">
    <property type="entry name" value="Sig_transdc_resp-reg_receiver"/>
</dbReference>
<dbReference type="PROSITE" id="PS50894">
    <property type="entry name" value="HPT"/>
    <property type="match status" value="1"/>
</dbReference>
<dbReference type="Pfam" id="PF00072">
    <property type="entry name" value="Response_reg"/>
    <property type="match status" value="1"/>
</dbReference>
<dbReference type="InterPro" id="IPR000700">
    <property type="entry name" value="PAS-assoc_C"/>
</dbReference>
<gene>
    <name evidence="12" type="ORF">V6E02_01085</name>
</gene>
<keyword evidence="12" id="KW-0067">ATP-binding</keyword>
<dbReference type="InterPro" id="IPR036097">
    <property type="entry name" value="HisK_dim/P_sf"/>
</dbReference>
<dbReference type="Pfam" id="PF00512">
    <property type="entry name" value="HisKA"/>
    <property type="match status" value="1"/>
</dbReference>
<dbReference type="InterPro" id="IPR008207">
    <property type="entry name" value="Sig_transdc_His_kin_Hpt_dom"/>
</dbReference>
<keyword evidence="12" id="KW-0547">Nucleotide-binding</keyword>
<dbReference type="InterPro" id="IPR000014">
    <property type="entry name" value="PAS"/>
</dbReference>
<evidence type="ECO:0000259" key="10">
    <source>
        <dbReference type="PROSITE" id="PS50113"/>
    </source>
</evidence>
<dbReference type="SUPFAM" id="SSF47384">
    <property type="entry name" value="Homodimeric domain of signal transducing histidine kinase"/>
    <property type="match status" value="1"/>
</dbReference>
<dbReference type="EC" id="2.7.13.3" evidence="2"/>
<dbReference type="Gene3D" id="3.40.50.2300">
    <property type="match status" value="2"/>
</dbReference>
<name>A0ABV0EEN8_9BURK</name>
<dbReference type="InterPro" id="IPR011006">
    <property type="entry name" value="CheY-like_superfamily"/>
</dbReference>
<dbReference type="SUPFAM" id="SSF55874">
    <property type="entry name" value="ATPase domain of HSP90 chaperone/DNA topoisomerase II/histidine kinase"/>
    <property type="match status" value="1"/>
</dbReference>
<dbReference type="PROSITE" id="PS50110">
    <property type="entry name" value="RESPONSE_REGULATORY"/>
    <property type="match status" value="2"/>
</dbReference>
<dbReference type="Gene3D" id="3.30.450.20">
    <property type="entry name" value="PAS domain"/>
    <property type="match status" value="1"/>
</dbReference>
<dbReference type="InterPro" id="IPR003661">
    <property type="entry name" value="HisK_dim/P_dom"/>
</dbReference>
<evidence type="ECO:0000256" key="1">
    <source>
        <dbReference type="ARBA" id="ARBA00000085"/>
    </source>
</evidence>
<feature type="domain" description="HPt" evidence="11">
    <location>
        <begin position="906"/>
        <end position="1002"/>
    </location>
</feature>
<dbReference type="Gene3D" id="1.20.120.160">
    <property type="entry name" value="HPT domain"/>
    <property type="match status" value="1"/>
</dbReference>
<feature type="transmembrane region" description="Helical" evidence="7">
    <location>
        <begin position="193"/>
        <end position="215"/>
    </location>
</feature>
<dbReference type="InterPro" id="IPR036890">
    <property type="entry name" value="HATPase_C_sf"/>
</dbReference>
<dbReference type="SMART" id="SM00086">
    <property type="entry name" value="PAC"/>
    <property type="match status" value="1"/>
</dbReference>
<feature type="modified residue" description="4-aspartylphosphate" evidence="6">
    <location>
        <position position="666"/>
    </location>
</feature>
<feature type="domain" description="Histidine kinase" evidence="8">
    <location>
        <begin position="374"/>
        <end position="595"/>
    </location>
</feature>
<evidence type="ECO:0000256" key="5">
    <source>
        <dbReference type="PROSITE-ProRule" id="PRU00110"/>
    </source>
</evidence>
<dbReference type="NCBIfam" id="TIGR00229">
    <property type="entry name" value="sensory_box"/>
    <property type="match status" value="1"/>
</dbReference>
<feature type="domain" description="PAC" evidence="10">
    <location>
        <begin position="306"/>
        <end position="356"/>
    </location>
</feature>
<organism evidence="12 13">
    <name type="scientific">Thiobacter aerophilum</name>
    <dbReference type="NCBI Taxonomy" id="3121275"/>
    <lineage>
        <taxon>Bacteria</taxon>
        <taxon>Pseudomonadati</taxon>
        <taxon>Pseudomonadota</taxon>
        <taxon>Betaproteobacteria</taxon>
        <taxon>Burkholderiales</taxon>
        <taxon>Thiobacteraceae</taxon>
        <taxon>Thiobacter</taxon>
    </lineage>
</organism>
<sequence length="1009" mass="111002">MVKPPRPFSHKMALSVAAGFALVLALMVSLAVVGLREMASINDHLERIVNENNAKVELATAMRDALRQRIITMHSIVIAPDPFEREEALQRFYEYGIQFNNARQKLDRLALSREEKAVLERIRTLANVAQPKVVSGIEHAMNDEQEAALRILRQDAIPSQQQLVAQLEAMVDLQRQASRQAAEEAARAYRQTVWLMIALGTSLVLLGIVVSGWVVRHISQQTQQIVREQVKYKTLFTTNSDGIVLVADGRFIDCNPATLTMFGYDSVEAFCRTTPAELGPASQADGTPSGEYGMRQIEKAIREGHCQFEWLGRTRDGRVFPVEIALHAMTLDDKVVVQAIMRDITERKESEARLRAAYDAALEASRIKSQFVANVSHEIRTPLNGIIGMVGLLLDSNLDPEQRDYAETIRFSSEALLTIINDILDFAKIEAGRMELEIVPFDLRETVEEALELFGERAHAKGLEIVCDLPPNLPTQVSGDPARLRQILINLVDNAIKFSQQGDVVVRGRVTAVSDTELELRIEVSDAGIGISPEGMKRLFQAFSQADGSTTRRYGGTGLGLAISRQLAQLMGGDMGAHSTPGMGSTFWFTARVKPAGPVTNADAAPALRDVPVLLAVPNTHLREVLARQLAHWGMRVEVALTSVDAHTKLSHAAHRGAPLSVALIDVQLLEGSGEKLLYALDQDPALAGLKQILLTGMAPRPAWRAWLTPGRRVHLPKPVRTGRLQSLLGELLGYALPAPVPAAPAKHAAPVRVLVAEDNVVNQKVVSHMLRKLGVRADVVANGKEAVQAMARIPYDLLLMDCQMPELDGLEATIEIRHRELTLPEPRRTPIVAMSADARPEAKARCTAVGMDDYLVKPVRLPVLEQTLRAWIPSWQQPQQDAMSEENPPGPAIDLDKVRHMMKRNATAEQELIMLYLSTTQGSLMELANAAQREDTATCAAKAHEIKGASAYVGAQEMQRLAAAVELAARNGEWERVRAATEELEAAFIRVWAQVNQVEANQDISVHP</sequence>
<dbReference type="EMBL" id="JBAJEX010000001">
    <property type="protein sequence ID" value="MEO1765817.1"/>
    <property type="molecule type" value="Genomic_DNA"/>
</dbReference>
<proteinExistence type="predicted"/>
<evidence type="ECO:0000259" key="9">
    <source>
        <dbReference type="PROSITE" id="PS50110"/>
    </source>
</evidence>
<dbReference type="SUPFAM" id="SSF55785">
    <property type="entry name" value="PYP-like sensor domain (PAS domain)"/>
    <property type="match status" value="1"/>
</dbReference>
<protein>
    <recommendedName>
        <fullName evidence="2">histidine kinase</fullName>
        <ecNumber evidence="2">2.7.13.3</ecNumber>
    </recommendedName>
</protein>
<dbReference type="CDD" id="cd00082">
    <property type="entry name" value="HisKA"/>
    <property type="match status" value="1"/>
</dbReference>
<dbReference type="InterPro" id="IPR004358">
    <property type="entry name" value="Sig_transdc_His_kin-like_C"/>
</dbReference>
<dbReference type="RefSeq" id="WP_347306304.1">
    <property type="nucleotide sequence ID" value="NZ_JBAJEX010000001.1"/>
</dbReference>
<evidence type="ECO:0000256" key="4">
    <source>
        <dbReference type="ARBA" id="ARBA00023012"/>
    </source>
</evidence>
<keyword evidence="7" id="KW-1133">Transmembrane helix</keyword>
<dbReference type="GO" id="GO:0005524">
    <property type="term" value="F:ATP binding"/>
    <property type="evidence" value="ECO:0007669"/>
    <property type="project" value="UniProtKB-KW"/>
</dbReference>
<dbReference type="Pfam" id="PF01627">
    <property type="entry name" value="Hpt"/>
    <property type="match status" value="1"/>
</dbReference>
<evidence type="ECO:0000256" key="6">
    <source>
        <dbReference type="PROSITE-ProRule" id="PRU00169"/>
    </source>
</evidence>
<dbReference type="SMART" id="SM00073">
    <property type="entry name" value="HPT"/>
    <property type="match status" value="1"/>
</dbReference>
<keyword evidence="4" id="KW-0902">Two-component regulatory system</keyword>